<dbReference type="AlphaFoldDB" id="A0A9Q3C8T7"/>
<organism evidence="1 2">
    <name type="scientific">Austropuccinia psidii MF-1</name>
    <dbReference type="NCBI Taxonomy" id="1389203"/>
    <lineage>
        <taxon>Eukaryota</taxon>
        <taxon>Fungi</taxon>
        <taxon>Dikarya</taxon>
        <taxon>Basidiomycota</taxon>
        <taxon>Pucciniomycotina</taxon>
        <taxon>Pucciniomycetes</taxon>
        <taxon>Pucciniales</taxon>
        <taxon>Sphaerophragmiaceae</taxon>
        <taxon>Austropuccinia</taxon>
    </lineage>
</organism>
<evidence type="ECO:0000313" key="2">
    <source>
        <dbReference type="Proteomes" id="UP000765509"/>
    </source>
</evidence>
<proteinExistence type="predicted"/>
<comment type="caution">
    <text evidence="1">The sequence shown here is derived from an EMBL/GenBank/DDBJ whole genome shotgun (WGS) entry which is preliminary data.</text>
</comment>
<protein>
    <submittedName>
        <fullName evidence="1">Uncharacterized protein</fullName>
    </submittedName>
</protein>
<name>A0A9Q3C8T7_9BASI</name>
<dbReference type="EMBL" id="AVOT02005550">
    <property type="protein sequence ID" value="MBW0479344.1"/>
    <property type="molecule type" value="Genomic_DNA"/>
</dbReference>
<dbReference type="Proteomes" id="UP000765509">
    <property type="component" value="Unassembled WGS sequence"/>
</dbReference>
<accession>A0A9Q3C8T7</accession>
<evidence type="ECO:0000313" key="1">
    <source>
        <dbReference type="EMBL" id="MBW0479344.1"/>
    </source>
</evidence>
<gene>
    <name evidence="1" type="ORF">O181_019059</name>
</gene>
<sequence length="139" mass="16069">MNWKKLNYTRNLKIYIDNTQKFLLDIQSISVELPPEIPSYLILGKLGNDSSLTQVVKMLSLNDNLLERTDQVLLFVQEYANLQTANVVAKDFSPASTLILSSDDQFKITHFFSNEQHNTKCMTDRKYQCYVENPHLNPP</sequence>
<reference evidence="1" key="1">
    <citation type="submission" date="2021-03" db="EMBL/GenBank/DDBJ databases">
        <title>Draft genome sequence of rust myrtle Austropuccinia psidii MF-1, a brazilian biotype.</title>
        <authorList>
            <person name="Quecine M.C."/>
            <person name="Pachon D.M.R."/>
            <person name="Bonatelli M.L."/>
            <person name="Correr F.H."/>
            <person name="Franceschini L.M."/>
            <person name="Leite T.F."/>
            <person name="Margarido G.R.A."/>
            <person name="Almeida C.A."/>
            <person name="Ferrarezi J.A."/>
            <person name="Labate C.A."/>
        </authorList>
    </citation>
    <scope>NUCLEOTIDE SEQUENCE</scope>
    <source>
        <strain evidence="1">MF-1</strain>
    </source>
</reference>
<keyword evidence="2" id="KW-1185">Reference proteome</keyword>